<evidence type="ECO:0000256" key="5">
    <source>
        <dbReference type="ARBA" id="ARBA00022741"/>
    </source>
</evidence>
<comment type="caution">
    <text evidence="9">The sequence shown here is derived from an EMBL/GenBank/DDBJ whole genome shotgun (WGS) entry which is preliminary data.</text>
</comment>
<evidence type="ECO:0000256" key="7">
    <source>
        <dbReference type="ARBA" id="ARBA00023136"/>
    </source>
</evidence>
<dbReference type="EMBL" id="BCSX01000054">
    <property type="protein sequence ID" value="GAS92409.1"/>
    <property type="molecule type" value="Genomic_DNA"/>
</dbReference>
<keyword evidence="7" id="KW-0472">Membrane</keyword>
<dbReference type="InterPro" id="IPR050388">
    <property type="entry name" value="ABC_Ni/Peptide_Import"/>
</dbReference>
<comment type="subcellular location">
    <subcellularLocation>
        <location evidence="1">Cell membrane</location>
        <topology evidence="1">Peripheral membrane protein</topology>
    </subcellularLocation>
</comment>
<evidence type="ECO:0000313" key="10">
    <source>
        <dbReference type="Proteomes" id="UP000069620"/>
    </source>
</evidence>
<keyword evidence="6" id="KW-0067">ATP-binding</keyword>
<keyword evidence="3" id="KW-0813">Transport</keyword>
<dbReference type="PANTHER" id="PTHR43297:SF2">
    <property type="entry name" value="DIPEPTIDE TRANSPORT ATP-BINDING PROTEIN DPPD"/>
    <property type="match status" value="1"/>
</dbReference>
<protein>
    <submittedName>
        <fullName evidence="9">Oligopeptide/dipeptide ABC transporter, ATPase subunit</fullName>
    </submittedName>
</protein>
<evidence type="ECO:0000256" key="6">
    <source>
        <dbReference type="ARBA" id="ARBA00022840"/>
    </source>
</evidence>
<accession>A0A100W6B7</accession>
<organism evidence="9 10">
    <name type="scientific">Mycolicibacterium brisbanense</name>
    <dbReference type="NCBI Taxonomy" id="146020"/>
    <lineage>
        <taxon>Bacteria</taxon>
        <taxon>Bacillati</taxon>
        <taxon>Actinomycetota</taxon>
        <taxon>Actinomycetes</taxon>
        <taxon>Mycobacteriales</taxon>
        <taxon>Mycobacteriaceae</taxon>
        <taxon>Mycolicibacterium</taxon>
    </lineage>
</organism>
<feature type="domain" description="ABC transporter" evidence="8">
    <location>
        <begin position="5"/>
        <end position="251"/>
    </location>
</feature>
<evidence type="ECO:0000256" key="3">
    <source>
        <dbReference type="ARBA" id="ARBA00022448"/>
    </source>
</evidence>
<dbReference type="CDD" id="cd03257">
    <property type="entry name" value="ABC_NikE_OppD_transporters"/>
    <property type="match status" value="1"/>
</dbReference>
<evidence type="ECO:0000256" key="1">
    <source>
        <dbReference type="ARBA" id="ARBA00004202"/>
    </source>
</evidence>
<keyword evidence="5" id="KW-0547">Nucleotide-binding</keyword>
<evidence type="ECO:0000256" key="2">
    <source>
        <dbReference type="ARBA" id="ARBA00005417"/>
    </source>
</evidence>
<reference evidence="10" key="1">
    <citation type="journal article" date="2016" name="Genome Announc.">
        <title>Draft Genome Sequences of Five Rapidly Growing Mycobacterium Species, M. thermoresistibile, M. fortuitum subsp. acetamidolyticum, M. canariasense, M. brisbanense, and M. novocastrense.</title>
        <authorList>
            <person name="Katahira K."/>
            <person name="Ogura Y."/>
            <person name="Gotoh Y."/>
            <person name="Hayashi T."/>
        </authorList>
    </citation>
    <scope>NUCLEOTIDE SEQUENCE [LARGE SCALE GENOMIC DNA]</scope>
    <source>
        <strain evidence="10">JCM15654</strain>
    </source>
</reference>
<dbReference type="InterPro" id="IPR003439">
    <property type="entry name" value="ABC_transporter-like_ATP-bd"/>
</dbReference>
<dbReference type="Pfam" id="PF00005">
    <property type="entry name" value="ABC_tran"/>
    <property type="match status" value="1"/>
</dbReference>
<dbReference type="AlphaFoldDB" id="A0A100W6B7"/>
<dbReference type="STRING" id="146020.RMCB_6505"/>
<reference evidence="10" key="2">
    <citation type="submission" date="2016-02" db="EMBL/GenBank/DDBJ databases">
        <title>Draft genome sequence of five rapidly growing Mycobacterium species.</title>
        <authorList>
            <person name="Katahira K."/>
            <person name="Gotou Y."/>
            <person name="Iida K."/>
            <person name="Ogura Y."/>
            <person name="Hayashi T."/>
        </authorList>
    </citation>
    <scope>NUCLEOTIDE SEQUENCE [LARGE SCALE GENOMIC DNA]</scope>
    <source>
        <strain evidence="10">JCM15654</strain>
    </source>
</reference>
<dbReference type="PROSITE" id="PS50893">
    <property type="entry name" value="ABC_TRANSPORTER_2"/>
    <property type="match status" value="1"/>
</dbReference>
<dbReference type="Gene3D" id="3.40.50.300">
    <property type="entry name" value="P-loop containing nucleotide triphosphate hydrolases"/>
    <property type="match status" value="1"/>
</dbReference>
<evidence type="ECO:0000259" key="8">
    <source>
        <dbReference type="PROSITE" id="PS50893"/>
    </source>
</evidence>
<name>A0A100W6B7_9MYCO</name>
<dbReference type="SUPFAM" id="SSF52540">
    <property type="entry name" value="P-loop containing nucleoside triphosphate hydrolases"/>
    <property type="match status" value="1"/>
</dbReference>
<dbReference type="InterPro" id="IPR003593">
    <property type="entry name" value="AAA+_ATPase"/>
</dbReference>
<dbReference type="SMART" id="SM00382">
    <property type="entry name" value="AAA"/>
    <property type="match status" value="1"/>
</dbReference>
<comment type="similarity">
    <text evidence="2">Belongs to the ABC transporter superfamily.</text>
</comment>
<evidence type="ECO:0000256" key="4">
    <source>
        <dbReference type="ARBA" id="ARBA00022475"/>
    </source>
</evidence>
<proteinExistence type="inferred from homology"/>
<dbReference type="InterPro" id="IPR027417">
    <property type="entry name" value="P-loop_NTPase"/>
</dbReference>
<dbReference type="PROSITE" id="PS00211">
    <property type="entry name" value="ABC_TRANSPORTER_1"/>
    <property type="match status" value="1"/>
</dbReference>
<dbReference type="GO" id="GO:0005886">
    <property type="term" value="C:plasma membrane"/>
    <property type="evidence" value="ECO:0007669"/>
    <property type="project" value="UniProtKB-SubCell"/>
</dbReference>
<evidence type="ECO:0000313" key="9">
    <source>
        <dbReference type="EMBL" id="GAS92409.1"/>
    </source>
</evidence>
<dbReference type="InterPro" id="IPR017871">
    <property type="entry name" value="ABC_transporter-like_CS"/>
</dbReference>
<keyword evidence="10" id="KW-1185">Reference proteome</keyword>
<gene>
    <name evidence="9" type="ORF">RMCB_6505</name>
</gene>
<sequence>MSHLLEVDRLAVTMPDGTRAIDEVSFTVDRGEIVGFIGESGSGKSTTANAIARLLPAGAAVTGSIRFDGRDILALSTRELNRFRDVDLGMVFQDPRAAVNPVARVGEYVTEALRVNRRMSRAAARARAVELFTEVGIPEPQRRLDEYPHQFSGGMLQRAVIAAALATDPRLLLADEATTALDVTRQAEVAAILRTACRDRDLGMVFITHDLELAGALCDRVCVMYQGRIVEQVEADRLHTDATHPYTIALLRSRPSVDERPHRLPVITRADRDGFGPVLEETSR</sequence>
<dbReference type="GO" id="GO:0016887">
    <property type="term" value="F:ATP hydrolysis activity"/>
    <property type="evidence" value="ECO:0007669"/>
    <property type="project" value="InterPro"/>
</dbReference>
<dbReference type="OrthoDB" id="8036461at2"/>
<dbReference type="RefSeq" id="WP_062832003.1">
    <property type="nucleotide sequence ID" value="NZ_BCSX01000054.1"/>
</dbReference>
<keyword evidence="4" id="KW-1003">Cell membrane</keyword>
<dbReference type="PANTHER" id="PTHR43297">
    <property type="entry name" value="OLIGOPEPTIDE TRANSPORT ATP-BINDING PROTEIN APPD"/>
    <property type="match status" value="1"/>
</dbReference>
<dbReference type="Proteomes" id="UP000069620">
    <property type="component" value="Unassembled WGS sequence"/>
</dbReference>
<dbReference type="GO" id="GO:0005524">
    <property type="term" value="F:ATP binding"/>
    <property type="evidence" value="ECO:0007669"/>
    <property type="project" value="UniProtKB-KW"/>
</dbReference>